<feature type="signal peptide" evidence="1">
    <location>
        <begin position="1"/>
        <end position="21"/>
    </location>
</feature>
<protein>
    <submittedName>
        <fullName evidence="2">Uncharacterized protein</fullName>
    </submittedName>
</protein>
<comment type="caution">
    <text evidence="2">The sequence shown here is derived from an EMBL/GenBank/DDBJ whole genome shotgun (WGS) entry which is preliminary data.</text>
</comment>
<reference evidence="2 3" key="1">
    <citation type="submission" date="2023-03" db="EMBL/GenBank/DDBJ databases">
        <title>High-quality genome of Scylla paramamosain provides insights in environmental adaptation.</title>
        <authorList>
            <person name="Zhang L."/>
        </authorList>
    </citation>
    <scope>NUCLEOTIDE SEQUENCE [LARGE SCALE GENOMIC DNA]</scope>
    <source>
        <strain evidence="2">LZ_2023a</strain>
        <tissue evidence="2">Muscle</tissue>
    </source>
</reference>
<accession>A0AAW0SV02</accession>
<dbReference type="AlphaFoldDB" id="A0AAW0SV02"/>
<proteinExistence type="predicted"/>
<sequence length="74" mass="8172">MKVQLYSLVAVLFALVGLAVAAPQPYYNRPSPVLQHRPHIGRVPHHGGFIPSYSLEVIGHHGFPVSIEHYGYGK</sequence>
<keyword evidence="1" id="KW-0732">Signal</keyword>
<dbReference type="Proteomes" id="UP001487740">
    <property type="component" value="Unassembled WGS sequence"/>
</dbReference>
<gene>
    <name evidence="2" type="ORF">O3P69_019142</name>
</gene>
<feature type="chain" id="PRO_5043866869" evidence="1">
    <location>
        <begin position="22"/>
        <end position="74"/>
    </location>
</feature>
<evidence type="ECO:0000256" key="1">
    <source>
        <dbReference type="SAM" id="SignalP"/>
    </source>
</evidence>
<dbReference type="EMBL" id="JARAKH010000043">
    <property type="protein sequence ID" value="KAK8379105.1"/>
    <property type="molecule type" value="Genomic_DNA"/>
</dbReference>
<evidence type="ECO:0000313" key="2">
    <source>
        <dbReference type="EMBL" id="KAK8379105.1"/>
    </source>
</evidence>
<name>A0AAW0SV02_SCYPA</name>
<keyword evidence="3" id="KW-1185">Reference proteome</keyword>
<organism evidence="2 3">
    <name type="scientific">Scylla paramamosain</name>
    <name type="common">Mud crab</name>
    <dbReference type="NCBI Taxonomy" id="85552"/>
    <lineage>
        <taxon>Eukaryota</taxon>
        <taxon>Metazoa</taxon>
        <taxon>Ecdysozoa</taxon>
        <taxon>Arthropoda</taxon>
        <taxon>Crustacea</taxon>
        <taxon>Multicrustacea</taxon>
        <taxon>Malacostraca</taxon>
        <taxon>Eumalacostraca</taxon>
        <taxon>Eucarida</taxon>
        <taxon>Decapoda</taxon>
        <taxon>Pleocyemata</taxon>
        <taxon>Brachyura</taxon>
        <taxon>Eubrachyura</taxon>
        <taxon>Portunoidea</taxon>
        <taxon>Portunidae</taxon>
        <taxon>Portuninae</taxon>
        <taxon>Scylla</taxon>
    </lineage>
</organism>
<evidence type="ECO:0000313" key="3">
    <source>
        <dbReference type="Proteomes" id="UP001487740"/>
    </source>
</evidence>